<reference evidence="2" key="1">
    <citation type="submission" date="2021-05" db="EMBL/GenBank/DDBJ databases">
        <authorList>
            <person name="Pietrasiak N."/>
            <person name="Ward R."/>
            <person name="Stajich J.E."/>
            <person name="Kurbessoian T."/>
        </authorList>
    </citation>
    <scope>NUCLEOTIDE SEQUENCE</scope>
    <source>
        <strain evidence="2">HA4357-MV3</strain>
    </source>
</reference>
<protein>
    <submittedName>
        <fullName evidence="2">GNAT family N-acetyltransferase</fullName>
    </submittedName>
</protein>
<feature type="domain" description="N-acetyltransferase" evidence="1">
    <location>
        <begin position="9"/>
        <end position="166"/>
    </location>
</feature>
<dbReference type="InterPro" id="IPR016181">
    <property type="entry name" value="Acyl_CoA_acyltransferase"/>
</dbReference>
<accession>A0A9E3H4U7</accession>
<dbReference type="AlphaFoldDB" id="A0A9E3H4U7"/>
<organism evidence="2 3">
    <name type="scientific">Pelatocladus maniniholoensis HA4357-MV3</name>
    <dbReference type="NCBI Taxonomy" id="1117104"/>
    <lineage>
        <taxon>Bacteria</taxon>
        <taxon>Bacillati</taxon>
        <taxon>Cyanobacteriota</taxon>
        <taxon>Cyanophyceae</taxon>
        <taxon>Nostocales</taxon>
        <taxon>Nostocaceae</taxon>
        <taxon>Pelatocladus</taxon>
    </lineage>
</organism>
<dbReference type="Proteomes" id="UP000813215">
    <property type="component" value="Unassembled WGS sequence"/>
</dbReference>
<dbReference type="EMBL" id="JAHHHW010000002">
    <property type="protein sequence ID" value="MBW4430205.1"/>
    <property type="molecule type" value="Genomic_DNA"/>
</dbReference>
<dbReference type="PANTHER" id="PTHR43792">
    <property type="entry name" value="GNAT FAMILY, PUTATIVE (AFU_ORTHOLOGUE AFUA_3G00765)-RELATED-RELATED"/>
    <property type="match status" value="1"/>
</dbReference>
<gene>
    <name evidence="2" type="ORF">KME28_00135</name>
</gene>
<dbReference type="InterPro" id="IPR051531">
    <property type="entry name" value="N-acetyltransferase"/>
</dbReference>
<proteinExistence type="predicted"/>
<evidence type="ECO:0000313" key="3">
    <source>
        <dbReference type="Proteomes" id="UP000813215"/>
    </source>
</evidence>
<dbReference type="InterPro" id="IPR000182">
    <property type="entry name" value="GNAT_dom"/>
</dbReference>
<comment type="caution">
    <text evidence="2">The sequence shown here is derived from an EMBL/GenBank/DDBJ whole genome shotgun (WGS) entry which is preliminary data.</text>
</comment>
<reference evidence="2" key="2">
    <citation type="journal article" date="2022" name="Microbiol. Resour. Announc.">
        <title>Metagenome Sequencing to Explore Phylogenomics of Terrestrial Cyanobacteria.</title>
        <authorList>
            <person name="Ward R.D."/>
            <person name="Stajich J.E."/>
            <person name="Johansen J.R."/>
            <person name="Huntemann M."/>
            <person name="Clum A."/>
            <person name="Foster B."/>
            <person name="Foster B."/>
            <person name="Roux S."/>
            <person name="Palaniappan K."/>
            <person name="Varghese N."/>
            <person name="Mukherjee S."/>
            <person name="Reddy T.B.K."/>
            <person name="Daum C."/>
            <person name="Copeland A."/>
            <person name="Chen I.A."/>
            <person name="Ivanova N.N."/>
            <person name="Kyrpides N.C."/>
            <person name="Shapiro N."/>
            <person name="Eloe-Fadrosh E.A."/>
            <person name="Pietrasiak N."/>
        </authorList>
    </citation>
    <scope>NUCLEOTIDE SEQUENCE</scope>
    <source>
        <strain evidence="2">HA4357-MV3</strain>
    </source>
</reference>
<dbReference type="PROSITE" id="PS51186">
    <property type="entry name" value="GNAT"/>
    <property type="match status" value="1"/>
</dbReference>
<dbReference type="SUPFAM" id="SSF55729">
    <property type="entry name" value="Acyl-CoA N-acyltransferases (Nat)"/>
    <property type="match status" value="1"/>
</dbReference>
<dbReference type="Gene3D" id="3.40.630.30">
    <property type="match status" value="1"/>
</dbReference>
<evidence type="ECO:0000259" key="1">
    <source>
        <dbReference type="PROSITE" id="PS51186"/>
    </source>
</evidence>
<dbReference type="Pfam" id="PF13302">
    <property type="entry name" value="Acetyltransf_3"/>
    <property type="match status" value="1"/>
</dbReference>
<dbReference type="GO" id="GO:0016747">
    <property type="term" value="F:acyltransferase activity, transferring groups other than amino-acyl groups"/>
    <property type="evidence" value="ECO:0007669"/>
    <property type="project" value="InterPro"/>
</dbReference>
<sequence length="166" mass="19305">MIVIETPRLILRHFTLNDVDELAAIYADPIVTKFYPRPYTHEQTQQQVERIMNMYKERGWSLWATIYKADHQLIGRCGLMLQLVDEQQEVEIGYLLAKEYWGQGLATEAAIACRNYGFQELGLNRLISLIDPRNIASQKVAIKNGMKHEKNAQMWDKSVCVYTIQK</sequence>
<evidence type="ECO:0000313" key="2">
    <source>
        <dbReference type="EMBL" id="MBW4430205.1"/>
    </source>
</evidence>
<name>A0A9E3H4U7_9NOST</name>
<dbReference type="PANTHER" id="PTHR43792:SF1">
    <property type="entry name" value="N-ACETYLTRANSFERASE DOMAIN-CONTAINING PROTEIN"/>
    <property type="match status" value="1"/>
</dbReference>